<protein>
    <submittedName>
        <fullName evidence="3">DUF917 family protein</fullName>
    </submittedName>
</protein>
<dbReference type="KEGG" id="fcz:IMF26_07470"/>
<evidence type="ECO:0000259" key="1">
    <source>
        <dbReference type="Pfam" id="PF06032"/>
    </source>
</evidence>
<dbReference type="Pfam" id="PF20906">
    <property type="entry name" value="S-Me-THD_C"/>
    <property type="match status" value="1"/>
</dbReference>
<organism evidence="3">
    <name type="scientific">Candidatus Fermentithermobacillus carboniphilus</name>
    <dbReference type="NCBI Taxonomy" id="3085328"/>
    <lineage>
        <taxon>Bacteria</taxon>
        <taxon>Bacillati</taxon>
        <taxon>Bacillota</taxon>
        <taxon>Candidatus Fermentithermobacillia</taxon>
        <taxon>Candidatus Fermentithermobacillales</taxon>
        <taxon>Candidatus Fermentithermobacillaceae</taxon>
        <taxon>Candidatus Fermentithermobacillus</taxon>
    </lineage>
</organism>
<dbReference type="Pfam" id="PF06032">
    <property type="entry name" value="S-Me-THD_N"/>
    <property type="match status" value="1"/>
</dbReference>
<accession>A0AAT9LA21</accession>
<dbReference type="SUPFAM" id="SSF160991">
    <property type="entry name" value="CV3147-like"/>
    <property type="match status" value="2"/>
</dbReference>
<gene>
    <name evidence="3" type="ORF">IMF26_07470</name>
</gene>
<reference evidence="3" key="2">
    <citation type="journal article" date="2023" name="Biology">
        <title>Prokaryotic Life Associated with Coal-Fire Gas Vents Revealed by Metagenomics.</title>
        <authorList>
            <person name="Kadnikov V.V."/>
            <person name="Mardanov A.V."/>
            <person name="Beletsky A.V."/>
            <person name="Karnachuk O.V."/>
            <person name="Ravin N.V."/>
        </authorList>
    </citation>
    <scope>NUCLEOTIDE SEQUENCE</scope>
    <source>
        <strain evidence="3">Bu02</strain>
    </source>
</reference>
<dbReference type="AlphaFoldDB" id="A0AAT9LA21"/>
<dbReference type="Gene3D" id="3.40.1610.10">
    <property type="entry name" value="CV3147-like domain"/>
    <property type="match status" value="1"/>
</dbReference>
<evidence type="ECO:0000259" key="2">
    <source>
        <dbReference type="Pfam" id="PF20906"/>
    </source>
</evidence>
<dbReference type="InterPro" id="IPR048350">
    <property type="entry name" value="S-Me-THD-like_C"/>
</dbReference>
<dbReference type="InterPro" id="IPR027479">
    <property type="entry name" value="S-Me-THD_N_sf"/>
</dbReference>
<dbReference type="InterPro" id="IPR010318">
    <property type="entry name" value="S-Me-THD_N"/>
</dbReference>
<evidence type="ECO:0000313" key="3">
    <source>
        <dbReference type="EMBL" id="QUL97911.1"/>
    </source>
</evidence>
<dbReference type="Gene3D" id="2.40.390.10">
    <property type="entry name" value="CV3147-like"/>
    <property type="match status" value="1"/>
</dbReference>
<feature type="domain" description="S-Me-THD N-terminal" evidence="1">
    <location>
        <begin position="14"/>
        <end position="135"/>
    </location>
</feature>
<proteinExistence type="predicted"/>
<dbReference type="InterPro" id="IPR024071">
    <property type="entry name" value="S-Me-THD_C_sf"/>
</dbReference>
<sequence>MRKISEREMLAALWGGAVLGGGGGGDPKAGYRLGKAALERGDVLLASVDEIDPEGVVVTAGLVGSPKAGGLGPDPESYVDAFLILEKVASLKIAAVNSNESGGVATVNGWLQASGLGVPVVDAPCNGRAHPTALMGGLGLHRDPSYISRQAACGRKSRLYVEGSIEDTSALVRALAAREGLVAVARNPVTAAYLRKHGAKGAISMAIELGKAMADVIQGRFNLDPLKPEFVGGIPADVGSTSRASPASGSVVMQTCESAPAVLDRWPGYVAAKTSAGFLGGELVSAGEVTEVRIETKGGFDIGKVLIREFPGNAETYEIAFMNEYLTLEIDRKPLFSFPDLITVFDLSAAWPVSSAEIREGQKVAVLGVPGERLSLGSGMYDKSLYAPLEEATGKTFRVPERGTKR</sequence>
<name>A0AAT9LA21_9FIRM</name>
<reference evidence="3" key="1">
    <citation type="submission" date="2020-10" db="EMBL/GenBank/DDBJ databases">
        <authorList>
            <person name="Kadnikov V."/>
            <person name="Beletsky A.V."/>
            <person name="Mardanov A.V."/>
            <person name="Karnachuk O.V."/>
            <person name="Ravin N.V."/>
        </authorList>
    </citation>
    <scope>NUCLEOTIDE SEQUENCE</scope>
    <source>
        <strain evidence="3">Bu02</strain>
    </source>
</reference>
<feature type="domain" description="S-Me-THD-like C-terminal" evidence="2">
    <location>
        <begin position="277"/>
        <end position="372"/>
    </location>
</feature>
<dbReference type="EMBL" id="CP062796">
    <property type="protein sequence ID" value="QUL97911.1"/>
    <property type="molecule type" value="Genomic_DNA"/>
</dbReference>